<evidence type="ECO:0000256" key="2">
    <source>
        <dbReference type="ARBA" id="ARBA00009303"/>
    </source>
</evidence>
<dbReference type="NCBIfam" id="NF006576">
    <property type="entry name" value="PRK09101.1"/>
    <property type="match status" value="1"/>
</dbReference>
<dbReference type="RefSeq" id="WP_053952152.1">
    <property type="nucleotide sequence ID" value="NZ_CP010552.1"/>
</dbReference>
<evidence type="ECO:0000256" key="1">
    <source>
        <dbReference type="ARBA" id="ARBA00001962"/>
    </source>
</evidence>
<gene>
    <name evidence="8" type="ORF">SP60_08120</name>
</gene>
<accession>A0A0M4PPC5</accession>
<dbReference type="Gene3D" id="1.10.620.20">
    <property type="entry name" value="Ribonucleotide Reductase, subunit A"/>
    <property type="match status" value="1"/>
</dbReference>
<protein>
    <recommendedName>
        <fullName evidence="3">ribonucleoside-diphosphate reductase</fullName>
        <ecNumber evidence="3">1.17.4.1</ecNumber>
    </recommendedName>
</protein>
<dbReference type="GO" id="GO:0046872">
    <property type="term" value="F:metal ion binding"/>
    <property type="evidence" value="ECO:0007669"/>
    <property type="project" value="UniProtKB-KW"/>
</dbReference>
<comment type="cofactor">
    <cofactor evidence="1">
        <name>Fe cation</name>
        <dbReference type="ChEBI" id="CHEBI:24875"/>
    </cofactor>
</comment>
<dbReference type="InterPro" id="IPR030475">
    <property type="entry name" value="RNR_small_AS"/>
</dbReference>
<dbReference type="KEGG" id="tho:SP60_08120"/>
<evidence type="ECO:0000256" key="7">
    <source>
        <dbReference type="ARBA" id="ARBA00023116"/>
    </source>
</evidence>
<dbReference type="PATRIC" id="fig|1705394.5.peg.1624"/>
<evidence type="ECO:0000256" key="5">
    <source>
        <dbReference type="ARBA" id="ARBA00023002"/>
    </source>
</evidence>
<dbReference type="STRING" id="1705394.SP60_08120"/>
<keyword evidence="6" id="KW-0408">Iron</keyword>
<dbReference type="SUPFAM" id="SSF47240">
    <property type="entry name" value="Ferritin-like"/>
    <property type="match status" value="1"/>
</dbReference>
<evidence type="ECO:0000313" key="9">
    <source>
        <dbReference type="Proteomes" id="UP000058020"/>
    </source>
</evidence>
<dbReference type="EC" id="1.17.4.1" evidence="3"/>
<keyword evidence="9" id="KW-1185">Reference proteome</keyword>
<dbReference type="InterPro" id="IPR012348">
    <property type="entry name" value="RNR-like"/>
</dbReference>
<comment type="similarity">
    <text evidence="2">Belongs to the ribonucleoside diphosphate reductase small chain family.</text>
</comment>
<keyword evidence="5 8" id="KW-0560">Oxidoreductase</keyword>
<keyword evidence="7" id="KW-0215">Deoxyribonucleotide synthesis</keyword>
<dbReference type="Proteomes" id="UP000058020">
    <property type="component" value="Chromosome"/>
</dbReference>
<proteinExistence type="inferred from homology"/>
<evidence type="ECO:0000313" key="8">
    <source>
        <dbReference type="EMBL" id="ALE53154.1"/>
    </source>
</evidence>
<dbReference type="EMBL" id="CP010552">
    <property type="protein sequence ID" value="ALE53154.1"/>
    <property type="molecule type" value="Genomic_DNA"/>
</dbReference>
<dbReference type="InterPro" id="IPR009078">
    <property type="entry name" value="Ferritin-like_SF"/>
</dbReference>
<dbReference type="UniPathway" id="UPA00326"/>
<dbReference type="CDD" id="cd01049">
    <property type="entry name" value="RNRR2"/>
    <property type="match status" value="1"/>
</dbReference>
<name>A0A0M4PPC5_9GAMM</name>
<dbReference type="PANTHER" id="PTHR23409:SF18">
    <property type="entry name" value="RIBONUCLEOSIDE-DIPHOSPHATE REDUCTASE SUBUNIT M2"/>
    <property type="match status" value="1"/>
</dbReference>
<evidence type="ECO:0000256" key="6">
    <source>
        <dbReference type="ARBA" id="ARBA00023004"/>
    </source>
</evidence>
<dbReference type="OrthoDB" id="9765051at2"/>
<organism evidence="8 9">
    <name type="scientific">Candidatus Thioglobus autotrophicus</name>
    <dbReference type="NCBI Taxonomy" id="1705394"/>
    <lineage>
        <taxon>Bacteria</taxon>
        <taxon>Pseudomonadati</taxon>
        <taxon>Pseudomonadota</taxon>
        <taxon>Gammaproteobacteria</taxon>
        <taxon>Candidatus Pseudothioglobaceae</taxon>
        <taxon>Candidatus Thioglobus</taxon>
    </lineage>
</organism>
<dbReference type="GO" id="GO:0004748">
    <property type="term" value="F:ribonucleoside-diphosphate reductase activity, thioredoxin disulfide as acceptor"/>
    <property type="evidence" value="ECO:0007669"/>
    <property type="project" value="UniProtKB-EC"/>
</dbReference>
<dbReference type="AlphaFoldDB" id="A0A0M4PPC5"/>
<evidence type="ECO:0000256" key="4">
    <source>
        <dbReference type="ARBA" id="ARBA00022723"/>
    </source>
</evidence>
<keyword evidence="4" id="KW-0479">Metal-binding</keyword>
<sequence>MSYSIFSKKIVDTLTQPMFFGDTVNVARFDKQKFEMFEKLTEKQLSFFWRPEEIDVSKDKMDFAKLLPNEKHIFLSNLQYQILLDSVQGRSPNIAFLPIVSLPELENWIETWSFSETIHSRSYTHIIRAIVNEPGAVFDDIMKTEQIIERAESVSKHYDELIKCSQAYLLHGAGTHDLNGEQTTIDLKCLKRKLYLTIMSVNILEAVRFYVSFACSFAFAERKVMEGNAKIIKMIARDEALHLTGTQHIINIIRDGKDDPEMTIIAAECESEVIEMFKEACEQEKNWAEYLFREGSMIGLNAEILKQYLEYITNIRMSAIGLKPLFEERSNPLPWINHWLDSDNVQVAPQETEITSYLVSAIDNTLDEGDTDFGDFEL</sequence>
<dbReference type="FunFam" id="1.10.620.20:FF:000001">
    <property type="entry name" value="Ribonucleoside-diphosphate reductase 1 subunit beta"/>
    <property type="match status" value="1"/>
</dbReference>
<dbReference type="PROSITE" id="PS00368">
    <property type="entry name" value="RIBORED_SMALL"/>
    <property type="match status" value="1"/>
</dbReference>
<dbReference type="InterPro" id="IPR000358">
    <property type="entry name" value="RNR_small_fam"/>
</dbReference>
<dbReference type="GO" id="GO:0009263">
    <property type="term" value="P:deoxyribonucleotide biosynthetic process"/>
    <property type="evidence" value="ECO:0007669"/>
    <property type="project" value="UniProtKB-KW"/>
</dbReference>
<dbReference type="InterPro" id="IPR033909">
    <property type="entry name" value="RNR_small"/>
</dbReference>
<dbReference type="PANTHER" id="PTHR23409">
    <property type="entry name" value="RIBONUCLEOSIDE-DIPHOSPHATE REDUCTASE SMALL CHAIN"/>
    <property type="match status" value="1"/>
</dbReference>
<evidence type="ECO:0000256" key="3">
    <source>
        <dbReference type="ARBA" id="ARBA00012274"/>
    </source>
</evidence>
<dbReference type="Pfam" id="PF00268">
    <property type="entry name" value="Ribonuc_red_sm"/>
    <property type="match status" value="1"/>
</dbReference>
<reference evidence="8 9" key="1">
    <citation type="journal article" date="2015" name="Genome Announc.">
        <title>Genome Sequence of 'Candidatus Thioglobus autotrophica' Strain EF1, a Chemoautotroph from the SUP05 Clade of Marine Gammaproteobacteria.</title>
        <authorList>
            <person name="Shah V."/>
            <person name="Morris R.M."/>
        </authorList>
    </citation>
    <scope>NUCLEOTIDE SEQUENCE [LARGE SCALE GENOMIC DNA]</scope>
    <source>
        <strain evidence="8 9">EF1</strain>
    </source>
</reference>